<evidence type="ECO:0008006" key="3">
    <source>
        <dbReference type="Google" id="ProtNLM"/>
    </source>
</evidence>
<accession>A0A0E9MUD8</accession>
<dbReference type="Gene3D" id="1.10.10.10">
    <property type="entry name" value="Winged helix-like DNA-binding domain superfamily/Winged helix DNA-binding domain"/>
    <property type="match status" value="1"/>
</dbReference>
<sequence length="190" mass="21432">MARNKGNLLAKFHSGKVGKDIVFKRHGDSTVMAKYNDRSDVLLSILQVKQNDLFAEAVAYAKTFLENKQACTELEKKLKANPKTRHRSVYNVVLQKFLKERSTAIAAAERRLDDYQQRFPVSDRQLSALQYLVHDMPLSNKAYRELHRISKATATRDLQLLVDWGLIMFTGRGAGLTYSLVQSGGNGTGE</sequence>
<name>A0A0E9MUD8_9BACT</name>
<dbReference type="InterPro" id="IPR036390">
    <property type="entry name" value="WH_DNA-bd_sf"/>
</dbReference>
<dbReference type="EMBL" id="BBWV01000001">
    <property type="protein sequence ID" value="GAO41098.1"/>
    <property type="molecule type" value="Genomic_DNA"/>
</dbReference>
<dbReference type="RefSeq" id="WP_046367023.1">
    <property type="nucleotide sequence ID" value="NZ_BBWV01000001.1"/>
</dbReference>
<evidence type="ECO:0000313" key="1">
    <source>
        <dbReference type="EMBL" id="GAO41098.1"/>
    </source>
</evidence>
<dbReference type="STRING" id="1220578.FPE01S_01_01100"/>
<dbReference type="OrthoDB" id="613884at2"/>
<dbReference type="InterPro" id="IPR036388">
    <property type="entry name" value="WH-like_DNA-bd_sf"/>
</dbReference>
<dbReference type="SUPFAM" id="SSF46785">
    <property type="entry name" value="Winged helix' DNA-binding domain"/>
    <property type="match status" value="1"/>
</dbReference>
<proteinExistence type="predicted"/>
<reference evidence="1 2" key="1">
    <citation type="submission" date="2015-04" db="EMBL/GenBank/DDBJ databases">
        <title>Whole genome shotgun sequence of Flavihumibacter petaseus NBRC 106054.</title>
        <authorList>
            <person name="Miyazawa S."/>
            <person name="Hosoyama A."/>
            <person name="Hashimoto M."/>
            <person name="Noguchi M."/>
            <person name="Tsuchikane K."/>
            <person name="Ohji S."/>
            <person name="Yamazoe A."/>
            <person name="Ichikawa N."/>
            <person name="Kimura A."/>
            <person name="Fujita N."/>
        </authorList>
    </citation>
    <scope>NUCLEOTIDE SEQUENCE [LARGE SCALE GENOMIC DNA]</scope>
    <source>
        <strain evidence="1 2">NBRC 106054</strain>
    </source>
</reference>
<organism evidence="1 2">
    <name type="scientific">Flavihumibacter petaseus NBRC 106054</name>
    <dbReference type="NCBI Taxonomy" id="1220578"/>
    <lineage>
        <taxon>Bacteria</taxon>
        <taxon>Pseudomonadati</taxon>
        <taxon>Bacteroidota</taxon>
        <taxon>Chitinophagia</taxon>
        <taxon>Chitinophagales</taxon>
        <taxon>Chitinophagaceae</taxon>
        <taxon>Flavihumibacter</taxon>
    </lineage>
</organism>
<protein>
    <recommendedName>
        <fullName evidence="3">HTH deoR-type domain-containing protein</fullName>
    </recommendedName>
</protein>
<comment type="caution">
    <text evidence="1">The sequence shown here is derived from an EMBL/GenBank/DDBJ whole genome shotgun (WGS) entry which is preliminary data.</text>
</comment>
<dbReference type="AlphaFoldDB" id="A0A0E9MUD8"/>
<gene>
    <name evidence="1" type="ORF">FPE01S_01_01100</name>
</gene>
<keyword evidence="2" id="KW-1185">Reference proteome</keyword>
<dbReference type="Proteomes" id="UP000033121">
    <property type="component" value="Unassembled WGS sequence"/>
</dbReference>
<evidence type="ECO:0000313" key="2">
    <source>
        <dbReference type="Proteomes" id="UP000033121"/>
    </source>
</evidence>